<dbReference type="RefSeq" id="WP_341414783.1">
    <property type="nucleotide sequence ID" value="NZ_JBBPCC010000003.1"/>
</dbReference>
<reference evidence="5 6" key="1">
    <citation type="submission" date="2024-04" db="EMBL/GenBank/DDBJ databases">
        <title>draft genome sequnece of Paenibacillus filicis.</title>
        <authorList>
            <person name="Kim D.-U."/>
        </authorList>
    </citation>
    <scope>NUCLEOTIDE SEQUENCE [LARGE SCALE GENOMIC DNA]</scope>
    <source>
        <strain evidence="5 6">KACC14197</strain>
    </source>
</reference>
<dbReference type="InterPro" id="IPR000086">
    <property type="entry name" value="NUDIX_hydrolase_dom"/>
</dbReference>
<keyword evidence="6" id="KW-1185">Reference proteome</keyword>
<organism evidence="5 6">
    <name type="scientific">Paenibacillus filicis</name>
    <dbReference type="NCBI Taxonomy" id="669464"/>
    <lineage>
        <taxon>Bacteria</taxon>
        <taxon>Bacillati</taxon>
        <taxon>Bacillota</taxon>
        <taxon>Bacilli</taxon>
        <taxon>Bacillales</taxon>
        <taxon>Paenibacillaceae</taxon>
        <taxon>Paenibacillus</taxon>
    </lineage>
</organism>
<comment type="caution">
    <text evidence="5">The sequence shown here is derived from an EMBL/GenBank/DDBJ whole genome shotgun (WGS) entry which is preliminary data.</text>
</comment>
<protein>
    <submittedName>
        <fullName evidence="5">NUDIX domain-containing protein</fullName>
    </submittedName>
</protein>
<comment type="similarity">
    <text evidence="3">Belongs to the Nudix hydrolase family.</text>
</comment>
<dbReference type="EMBL" id="JBBPCC010000003">
    <property type="protein sequence ID" value="MEK8127732.1"/>
    <property type="molecule type" value="Genomic_DNA"/>
</dbReference>
<proteinExistence type="inferred from homology"/>
<accession>A0ABU9DFT1</accession>
<dbReference type="Proteomes" id="UP001469365">
    <property type="component" value="Unassembled WGS sequence"/>
</dbReference>
<dbReference type="InterPro" id="IPR015797">
    <property type="entry name" value="NUDIX_hydrolase-like_dom_sf"/>
</dbReference>
<name>A0ABU9DFT1_9BACL</name>
<evidence type="ECO:0000256" key="2">
    <source>
        <dbReference type="ARBA" id="ARBA00022801"/>
    </source>
</evidence>
<dbReference type="InterPro" id="IPR020084">
    <property type="entry name" value="NUDIX_hydrolase_CS"/>
</dbReference>
<sequence>MTRRIIVTGGAIIKDSQGRILLQKRSDYGDWGLPGGGMEPGESIEETMVREVKEETGLDLVDYELYAVYSGPRMMYTYPDGNEVVFVMFLFHATADLTGKLGADGRSLRFADANNESLQLMFQFLEEIDLAVVNKVQKPVFADLKEATTGILRR</sequence>
<dbReference type="SUPFAM" id="SSF55811">
    <property type="entry name" value="Nudix"/>
    <property type="match status" value="1"/>
</dbReference>
<feature type="domain" description="Nudix hydrolase" evidence="4">
    <location>
        <begin position="3"/>
        <end position="145"/>
    </location>
</feature>
<dbReference type="InterPro" id="IPR020476">
    <property type="entry name" value="Nudix_hydrolase"/>
</dbReference>
<evidence type="ECO:0000259" key="4">
    <source>
        <dbReference type="PROSITE" id="PS51462"/>
    </source>
</evidence>
<dbReference type="Gene3D" id="3.90.79.10">
    <property type="entry name" value="Nucleoside Triphosphate Pyrophosphohydrolase"/>
    <property type="match status" value="1"/>
</dbReference>
<comment type="cofactor">
    <cofactor evidence="1">
        <name>Mg(2+)</name>
        <dbReference type="ChEBI" id="CHEBI:18420"/>
    </cofactor>
</comment>
<dbReference type="PROSITE" id="PS00893">
    <property type="entry name" value="NUDIX_BOX"/>
    <property type="match status" value="1"/>
</dbReference>
<evidence type="ECO:0000313" key="5">
    <source>
        <dbReference type="EMBL" id="MEK8127732.1"/>
    </source>
</evidence>
<evidence type="ECO:0000313" key="6">
    <source>
        <dbReference type="Proteomes" id="UP001469365"/>
    </source>
</evidence>
<dbReference type="Pfam" id="PF00293">
    <property type="entry name" value="NUDIX"/>
    <property type="match status" value="1"/>
</dbReference>
<gene>
    <name evidence="5" type="ORF">WMW72_07355</name>
</gene>
<evidence type="ECO:0000256" key="1">
    <source>
        <dbReference type="ARBA" id="ARBA00001946"/>
    </source>
</evidence>
<dbReference type="PROSITE" id="PS51462">
    <property type="entry name" value="NUDIX"/>
    <property type="match status" value="1"/>
</dbReference>
<dbReference type="PANTHER" id="PTHR43046:SF2">
    <property type="entry name" value="8-OXO-DGTP DIPHOSPHATASE-RELATED"/>
    <property type="match status" value="1"/>
</dbReference>
<evidence type="ECO:0000256" key="3">
    <source>
        <dbReference type="RuleBase" id="RU003476"/>
    </source>
</evidence>
<keyword evidence="2 3" id="KW-0378">Hydrolase</keyword>
<dbReference type="PRINTS" id="PR00502">
    <property type="entry name" value="NUDIXFAMILY"/>
</dbReference>
<dbReference type="PANTHER" id="PTHR43046">
    <property type="entry name" value="GDP-MANNOSE MANNOSYL HYDROLASE"/>
    <property type="match status" value="1"/>
</dbReference>